<evidence type="ECO:0000313" key="2">
    <source>
        <dbReference type="EMBL" id="QUS39310.1"/>
    </source>
</evidence>
<evidence type="ECO:0000256" key="1">
    <source>
        <dbReference type="SAM" id="MobiDB-lite"/>
    </source>
</evidence>
<feature type="region of interest" description="Disordered" evidence="1">
    <location>
        <begin position="65"/>
        <end position="89"/>
    </location>
</feature>
<proteinExistence type="predicted"/>
<sequence>MADDIQFTNDSNDFGTTIGTSPALGFQASDILHSSNSDGGDGDSSSFTGIGDIGLGLSAPTLIGVSSSSDSQDYSSSDNNDGGLLGGLL</sequence>
<protein>
    <submittedName>
        <fullName evidence="2">Uncharacterized protein</fullName>
    </submittedName>
</protein>
<accession>A0ABX8AA93</accession>
<keyword evidence="3" id="KW-1185">Reference proteome</keyword>
<organism evidence="2 3">
    <name type="scientific">Tardiphaga alba</name>
    <dbReference type="NCBI Taxonomy" id="340268"/>
    <lineage>
        <taxon>Bacteria</taxon>
        <taxon>Pseudomonadati</taxon>
        <taxon>Pseudomonadota</taxon>
        <taxon>Alphaproteobacteria</taxon>
        <taxon>Hyphomicrobiales</taxon>
        <taxon>Nitrobacteraceae</taxon>
        <taxon>Tardiphaga</taxon>
    </lineage>
</organism>
<name>A0ABX8AA93_9BRAD</name>
<feature type="compositionally biased region" description="Low complexity" evidence="1">
    <location>
        <begin position="66"/>
        <end position="82"/>
    </location>
</feature>
<dbReference type="Proteomes" id="UP000682843">
    <property type="component" value="Chromosome"/>
</dbReference>
<gene>
    <name evidence="2" type="ORF">RPMA_11045</name>
</gene>
<dbReference type="RefSeq" id="WP_211912854.1">
    <property type="nucleotide sequence ID" value="NZ_CP036498.1"/>
</dbReference>
<evidence type="ECO:0000313" key="3">
    <source>
        <dbReference type="Proteomes" id="UP000682843"/>
    </source>
</evidence>
<reference evidence="2 3" key="1">
    <citation type="submission" date="2019-02" db="EMBL/GenBank/DDBJ databases">
        <title>Emended description of the genus Rhodopseudomonas and description of Rhodopseudomonas albus sp. nov., a non-phototrophic, heavy-metal-tolerant bacterium isolated from garden soil.</title>
        <authorList>
            <person name="Bao Z."/>
            <person name="Cao W.W."/>
            <person name="Sato Y."/>
            <person name="Nishizawa T."/>
            <person name="Zhao J."/>
            <person name="Guo Y."/>
            <person name="Ohta H."/>
        </authorList>
    </citation>
    <scope>NUCLEOTIDE SEQUENCE [LARGE SCALE GENOMIC DNA]</scope>
    <source>
        <strain evidence="2 3">SK50-23</strain>
    </source>
</reference>
<dbReference type="EMBL" id="CP036498">
    <property type="protein sequence ID" value="QUS39310.1"/>
    <property type="molecule type" value="Genomic_DNA"/>
</dbReference>